<dbReference type="AlphaFoldDB" id="A0A956M2I5"/>
<dbReference type="SUPFAM" id="SSF50475">
    <property type="entry name" value="FMN-binding split barrel"/>
    <property type="match status" value="1"/>
</dbReference>
<accession>A0A956M2I5</accession>
<dbReference type="Gene3D" id="2.30.110.10">
    <property type="entry name" value="Electron Transport, Fmn-binding Protein, Chain A"/>
    <property type="match status" value="1"/>
</dbReference>
<protein>
    <submittedName>
        <fullName evidence="2">Pyridoxamine 5'-phosphate oxidase family protein</fullName>
    </submittedName>
</protein>
<gene>
    <name evidence="2" type="ORF">KC729_14970</name>
</gene>
<dbReference type="InterPro" id="IPR012349">
    <property type="entry name" value="Split_barrel_FMN-bd"/>
</dbReference>
<dbReference type="EMBL" id="JAGQHR010000538">
    <property type="protein sequence ID" value="MCA9728992.1"/>
    <property type="molecule type" value="Genomic_DNA"/>
</dbReference>
<dbReference type="PANTHER" id="PTHR40660:SF1">
    <property type="entry name" value="5'-PHOSPHATE OXIDASE PUTATIVE DOMAIN-CONTAINING PROTEIN-RELATED"/>
    <property type="match status" value="1"/>
</dbReference>
<name>A0A956M2I5_UNCEI</name>
<comment type="caution">
    <text evidence="2">The sequence shown here is derived from an EMBL/GenBank/DDBJ whole genome shotgun (WGS) entry which is preliminary data.</text>
</comment>
<dbReference type="InterPro" id="IPR011576">
    <property type="entry name" value="Pyridox_Oxase_N"/>
</dbReference>
<proteinExistence type="predicted"/>
<dbReference type="PANTHER" id="PTHR40660">
    <property type="entry name" value="5'-PHOSPHATE OXIDASE PUTATIVE DOMAIN-CONTAINING PROTEIN-RELATED"/>
    <property type="match status" value="1"/>
</dbReference>
<organism evidence="2 3">
    <name type="scientific">Eiseniibacteriota bacterium</name>
    <dbReference type="NCBI Taxonomy" id="2212470"/>
    <lineage>
        <taxon>Bacteria</taxon>
        <taxon>Candidatus Eiseniibacteriota</taxon>
    </lineage>
</organism>
<reference evidence="2" key="2">
    <citation type="journal article" date="2021" name="Microbiome">
        <title>Successional dynamics and alternative stable states in a saline activated sludge microbial community over 9 years.</title>
        <authorList>
            <person name="Wang Y."/>
            <person name="Ye J."/>
            <person name="Ju F."/>
            <person name="Liu L."/>
            <person name="Boyd J.A."/>
            <person name="Deng Y."/>
            <person name="Parks D.H."/>
            <person name="Jiang X."/>
            <person name="Yin X."/>
            <person name="Woodcroft B.J."/>
            <person name="Tyson G.W."/>
            <person name="Hugenholtz P."/>
            <person name="Polz M.F."/>
            <person name="Zhang T."/>
        </authorList>
    </citation>
    <scope>NUCLEOTIDE SEQUENCE</scope>
    <source>
        <strain evidence="2">HKST-UBA01</strain>
    </source>
</reference>
<evidence type="ECO:0000259" key="1">
    <source>
        <dbReference type="Pfam" id="PF01243"/>
    </source>
</evidence>
<dbReference type="Proteomes" id="UP000697710">
    <property type="component" value="Unassembled WGS sequence"/>
</dbReference>
<reference evidence="2" key="1">
    <citation type="submission" date="2020-04" db="EMBL/GenBank/DDBJ databases">
        <authorList>
            <person name="Zhang T."/>
        </authorList>
    </citation>
    <scope>NUCLEOTIDE SEQUENCE</scope>
    <source>
        <strain evidence="2">HKST-UBA01</strain>
    </source>
</reference>
<feature type="domain" description="Pyridoxamine 5'-phosphate oxidase N-terminal" evidence="1">
    <location>
        <begin position="2"/>
        <end position="111"/>
    </location>
</feature>
<sequence length="144" mass="15864">MRECVLCWLATATNDGTPNVSPKEMFVPHGEDCVLIANIASPNSVANIARNPSVCVSFVDVFKQKGFKIRGTATLVETSDPAFHSLLAEIHQRGGEDFPVRSIIKVRVEATEPIIAPSYWLYPEATEQSKVDQAMETYGVRPRS</sequence>
<evidence type="ECO:0000313" key="3">
    <source>
        <dbReference type="Proteomes" id="UP000697710"/>
    </source>
</evidence>
<evidence type="ECO:0000313" key="2">
    <source>
        <dbReference type="EMBL" id="MCA9728992.1"/>
    </source>
</evidence>
<dbReference type="Pfam" id="PF01243">
    <property type="entry name" value="PNPOx_N"/>
    <property type="match status" value="1"/>
</dbReference>